<organism evidence="1 2">
    <name type="scientific">Yersinia bercovieri ATCC 43970</name>
    <dbReference type="NCBI Taxonomy" id="349968"/>
    <lineage>
        <taxon>Bacteria</taxon>
        <taxon>Pseudomonadati</taxon>
        <taxon>Pseudomonadota</taxon>
        <taxon>Gammaproteobacteria</taxon>
        <taxon>Enterobacterales</taxon>
        <taxon>Yersiniaceae</taxon>
        <taxon>Yersinia</taxon>
    </lineage>
</organism>
<dbReference type="Proteomes" id="UP000010319">
    <property type="component" value="Unassembled WGS sequence"/>
</dbReference>
<comment type="caution">
    <text evidence="1">The sequence shown here is derived from an EMBL/GenBank/DDBJ whole genome shotgun (WGS) entry which is preliminary data.</text>
</comment>
<keyword evidence="2" id="KW-1185">Reference proteome</keyword>
<reference evidence="1" key="1">
    <citation type="submission" date="2008-12" db="EMBL/GenBank/DDBJ databases">
        <title>Annotation of the Yersinia bercovieri ATCC 43970 genome.</title>
        <authorList>
            <person name="Read T.D."/>
            <person name="Akmal A."/>
            <person name="Bishop-Lilly K."/>
            <person name="Chen P.E."/>
            <person name="Cook C."/>
            <person name="Kiley M.P."/>
            <person name="Lentz S."/>
            <person name="Mateczun A."/>
            <person name="Nagarajan N."/>
            <person name="Nolan N."/>
            <person name="Osborne B.I."/>
            <person name="Pop M."/>
            <person name="Sozhamannan S."/>
            <person name="Stewart A.C."/>
            <person name="Sulakvelidze A."/>
            <person name="Thomason B."/>
            <person name="Willner K."/>
            <person name="Zwick M.E."/>
        </authorList>
    </citation>
    <scope>NUCLEOTIDE SEQUENCE [LARGE SCALE GENOMIC DNA]</scope>
    <source>
        <strain evidence="1">ATCC 43970</strain>
    </source>
</reference>
<evidence type="ECO:0000313" key="2">
    <source>
        <dbReference type="Proteomes" id="UP000010319"/>
    </source>
</evidence>
<name>A0ABP2E9L7_YERBE</name>
<accession>A0ABP2E9L7</accession>
<protein>
    <submittedName>
        <fullName evidence="1">Uncharacterized protein</fullName>
    </submittedName>
</protein>
<dbReference type="EMBL" id="AALC02000009">
    <property type="protein sequence ID" value="EEQ07678.1"/>
    <property type="molecule type" value="Genomic_DNA"/>
</dbReference>
<sequence>MYLANLTAEVINCDCKLILVIKAQPQGNRSNRLLIID</sequence>
<proteinExistence type="predicted"/>
<gene>
    <name evidence="1" type="ORF">yberc0001_19950</name>
</gene>
<evidence type="ECO:0000313" key="1">
    <source>
        <dbReference type="EMBL" id="EEQ07678.1"/>
    </source>
</evidence>